<protein>
    <submittedName>
        <fullName evidence="1">Uncharacterized protein</fullName>
    </submittedName>
</protein>
<reference evidence="1 2" key="1">
    <citation type="journal article" date="2016" name="Nat. Commun.">
        <title>Thousands of microbial genomes shed light on interconnected biogeochemical processes in an aquifer system.</title>
        <authorList>
            <person name="Anantharaman K."/>
            <person name="Brown C.T."/>
            <person name="Hug L.A."/>
            <person name="Sharon I."/>
            <person name="Castelle C.J."/>
            <person name="Probst A.J."/>
            <person name="Thomas B.C."/>
            <person name="Singh A."/>
            <person name="Wilkins M.J."/>
            <person name="Karaoz U."/>
            <person name="Brodie E.L."/>
            <person name="Williams K.H."/>
            <person name="Hubbard S.S."/>
            <person name="Banfield J.F."/>
        </authorList>
    </citation>
    <scope>NUCLEOTIDE SEQUENCE [LARGE SCALE GENOMIC DNA]</scope>
</reference>
<organism evidence="1 2">
    <name type="scientific">Candidatus Ryanbacteria bacterium RIFCSPHIGHO2_02_FULL_45_13b</name>
    <dbReference type="NCBI Taxonomy" id="1802117"/>
    <lineage>
        <taxon>Bacteria</taxon>
        <taxon>Candidatus Ryaniibacteriota</taxon>
    </lineage>
</organism>
<dbReference type="EMBL" id="MHNN01000018">
    <property type="protein sequence ID" value="OGZ45932.1"/>
    <property type="molecule type" value="Genomic_DNA"/>
</dbReference>
<dbReference type="AlphaFoldDB" id="A0A1G2G775"/>
<comment type="caution">
    <text evidence="1">The sequence shown here is derived from an EMBL/GenBank/DDBJ whole genome shotgun (WGS) entry which is preliminary data.</text>
</comment>
<sequence>MFAKLGDYLDGHNIQRPTRYVSLSGEEFVVLPAKEYTLLTGIDVETLPTMEPSDIVSNVPEETEEEQGGVASASALAAMPLEEEFDIDRLPL</sequence>
<evidence type="ECO:0000313" key="2">
    <source>
        <dbReference type="Proteomes" id="UP000176576"/>
    </source>
</evidence>
<accession>A0A1G2G775</accession>
<name>A0A1G2G775_9BACT</name>
<dbReference type="Proteomes" id="UP000176576">
    <property type="component" value="Unassembled WGS sequence"/>
</dbReference>
<evidence type="ECO:0000313" key="1">
    <source>
        <dbReference type="EMBL" id="OGZ45932.1"/>
    </source>
</evidence>
<proteinExistence type="predicted"/>
<dbReference type="STRING" id="1802117.A3J54_02910"/>
<gene>
    <name evidence="1" type="ORF">A3J54_02910</name>
</gene>